<evidence type="ECO:0000313" key="2">
    <source>
        <dbReference type="Proteomes" id="UP001626550"/>
    </source>
</evidence>
<keyword evidence="2" id="KW-1185">Reference proteome</keyword>
<sequence>MAEEHGLQLCCCCCVEQRPDNRDESNQEQKDVNECIYFLPRVHKDKADWLPDTPFDDRTIYDIEYVAKAPCKAVSYAPHRNEKLCLDKPAKKSGSLLEAPPQRQPIEALYKNEYHPKPHKCPEAFLPKMAEQCNSYSEKMLMMNRADREMNGSSRGPAKRFHDEIKVGSTTTCVCMAMLKENPSNPMPEENPGKPIRCPDPCKAMICPDPCKAMICPDPCKAMAYPNPSKPKPRTNPCKPIKCPNQCKPKPCPNKCKPMPRVNSYLKKDC</sequence>
<organism evidence="1 2">
    <name type="scientific">Cichlidogyrus casuarinus</name>
    <dbReference type="NCBI Taxonomy" id="1844966"/>
    <lineage>
        <taxon>Eukaryota</taxon>
        <taxon>Metazoa</taxon>
        <taxon>Spiralia</taxon>
        <taxon>Lophotrochozoa</taxon>
        <taxon>Platyhelminthes</taxon>
        <taxon>Monogenea</taxon>
        <taxon>Monopisthocotylea</taxon>
        <taxon>Dactylogyridea</taxon>
        <taxon>Ancyrocephalidae</taxon>
        <taxon>Cichlidogyrus</taxon>
    </lineage>
</organism>
<accession>A0ABD2QN38</accession>
<proteinExistence type="predicted"/>
<protein>
    <submittedName>
        <fullName evidence="1">Uncharacterized protein</fullName>
    </submittedName>
</protein>
<dbReference type="AlphaFoldDB" id="A0ABD2QN38"/>
<gene>
    <name evidence="1" type="ORF">Ciccas_000365</name>
</gene>
<reference evidence="1 2" key="1">
    <citation type="submission" date="2024-11" db="EMBL/GenBank/DDBJ databases">
        <title>Adaptive evolution of stress response genes in parasites aligns with host niche diversity.</title>
        <authorList>
            <person name="Hahn C."/>
            <person name="Resl P."/>
        </authorList>
    </citation>
    <scope>NUCLEOTIDE SEQUENCE [LARGE SCALE GENOMIC DNA]</scope>
    <source>
        <strain evidence="1">EGGRZ-B1_66</strain>
        <tissue evidence="1">Body</tissue>
    </source>
</reference>
<evidence type="ECO:0000313" key="1">
    <source>
        <dbReference type="EMBL" id="KAL3320950.1"/>
    </source>
</evidence>
<name>A0ABD2QN38_9PLAT</name>
<dbReference type="EMBL" id="JBJKFK010000019">
    <property type="protein sequence ID" value="KAL3320950.1"/>
    <property type="molecule type" value="Genomic_DNA"/>
</dbReference>
<dbReference type="Proteomes" id="UP001626550">
    <property type="component" value="Unassembled WGS sequence"/>
</dbReference>
<comment type="caution">
    <text evidence="1">The sequence shown here is derived from an EMBL/GenBank/DDBJ whole genome shotgun (WGS) entry which is preliminary data.</text>
</comment>